<evidence type="ECO:0000256" key="7">
    <source>
        <dbReference type="ARBA" id="ARBA00039163"/>
    </source>
</evidence>
<sequence>HDETTIRDETLFSPLSGEAVPLEQVADRTFASGVMGKGIAVRPSEGRLYSPVDGTVASLFKTHHAIGLASRGGAEVLIHVGIDTVRLDGRYFTPHVRVG</sequence>
<dbReference type="InterPro" id="IPR011055">
    <property type="entry name" value="Dup_hybrid_motif"/>
</dbReference>
<keyword evidence="6" id="KW-0418">Kinase</keyword>
<dbReference type="Gene3D" id="2.70.70.10">
    <property type="entry name" value="Glucose Permease (Domain IIA)"/>
    <property type="match status" value="1"/>
</dbReference>
<reference evidence="12 13" key="1">
    <citation type="submission" date="2018-11" db="EMBL/GenBank/DDBJ databases">
        <title>Characterization of surface water Dickeya isolates.</title>
        <authorList>
            <person name="Van Gijsegem F."/>
            <person name="Pedron J."/>
        </authorList>
    </citation>
    <scope>NUCLEOTIDE SEQUENCE [LARGE SCALE GENOMIC DNA]</scope>
    <source>
        <strain evidence="12 13">FVG10-MFV-A16</strain>
    </source>
</reference>
<feature type="domain" description="PTS EIIA type-1" evidence="11">
    <location>
        <begin position="27"/>
        <end position="99"/>
    </location>
</feature>
<protein>
    <recommendedName>
        <fullName evidence="7">PTS system glucose-specific EIIA component</fullName>
    </recommendedName>
    <alternativeName>
        <fullName evidence="10">EIIA-Glc</fullName>
    </alternativeName>
    <alternativeName>
        <fullName evidence="9">EIII-Glc</fullName>
    </alternativeName>
    <alternativeName>
        <fullName evidence="8">Glucose-specific phosphotransferase enzyme IIA component</fullName>
    </alternativeName>
</protein>
<feature type="non-terminal residue" evidence="12">
    <location>
        <position position="99"/>
    </location>
</feature>
<evidence type="ECO:0000313" key="12">
    <source>
        <dbReference type="EMBL" id="RNM14449.1"/>
    </source>
</evidence>
<dbReference type="Pfam" id="PF00358">
    <property type="entry name" value="PTS_EIIA_1"/>
    <property type="match status" value="1"/>
</dbReference>
<dbReference type="PANTHER" id="PTHR45008:SF1">
    <property type="entry name" value="PTS SYSTEM GLUCOSE-SPECIFIC EIIA COMPONENT"/>
    <property type="match status" value="1"/>
</dbReference>
<dbReference type="PROSITE" id="PS00371">
    <property type="entry name" value="PTS_EIIA_TYPE_1_HIS"/>
    <property type="match status" value="1"/>
</dbReference>
<evidence type="ECO:0000256" key="9">
    <source>
        <dbReference type="ARBA" id="ARBA00042526"/>
    </source>
</evidence>
<evidence type="ECO:0000256" key="3">
    <source>
        <dbReference type="ARBA" id="ARBA00022597"/>
    </source>
</evidence>
<name>A0ABX9WN06_9GAMM</name>
<keyword evidence="5" id="KW-0598">Phosphotransferase system</keyword>
<organism evidence="12 13">
    <name type="scientific">Dickeya undicola</name>
    <dbReference type="NCBI Taxonomy" id="1577887"/>
    <lineage>
        <taxon>Bacteria</taxon>
        <taxon>Pseudomonadati</taxon>
        <taxon>Pseudomonadota</taxon>
        <taxon>Gammaproteobacteria</taxon>
        <taxon>Enterobacterales</taxon>
        <taxon>Pectobacteriaceae</taxon>
        <taxon>Dickeya</taxon>
    </lineage>
</organism>
<evidence type="ECO:0000256" key="10">
    <source>
        <dbReference type="ARBA" id="ARBA00042873"/>
    </source>
</evidence>
<dbReference type="EMBL" id="RJLS01000157">
    <property type="protein sequence ID" value="RNM14449.1"/>
    <property type="molecule type" value="Genomic_DNA"/>
</dbReference>
<keyword evidence="4" id="KW-0808">Transferase</keyword>
<dbReference type="Proteomes" id="UP000271870">
    <property type="component" value="Unassembled WGS sequence"/>
</dbReference>
<comment type="caution">
    <text evidence="12">The sequence shown here is derived from an EMBL/GenBank/DDBJ whole genome shotgun (WGS) entry which is preliminary data.</text>
</comment>
<accession>A0ABX9WN06</accession>
<evidence type="ECO:0000256" key="5">
    <source>
        <dbReference type="ARBA" id="ARBA00022683"/>
    </source>
</evidence>
<evidence type="ECO:0000256" key="1">
    <source>
        <dbReference type="ARBA" id="ARBA00004496"/>
    </source>
</evidence>
<keyword evidence="13" id="KW-1185">Reference proteome</keyword>
<evidence type="ECO:0000256" key="8">
    <source>
        <dbReference type="ARBA" id="ARBA00042296"/>
    </source>
</evidence>
<keyword evidence="2" id="KW-0813">Transport</keyword>
<evidence type="ECO:0000313" key="13">
    <source>
        <dbReference type="Proteomes" id="UP000271870"/>
    </source>
</evidence>
<comment type="subcellular location">
    <subcellularLocation>
        <location evidence="1">Cytoplasm</location>
    </subcellularLocation>
</comment>
<gene>
    <name evidence="12" type="ORF">EFS38_20945</name>
</gene>
<dbReference type="PROSITE" id="PS51093">
    <property type="entry name" value="PTS_EIIA_TYPE_1"/>
    <property type="match status" value="1"/>
</dbReference>
<dbReference type="PANTHER" id="PTHR45008">
    <property type="entry name" value="PTS SYSTEM GLUCOSE-SPECIFIC EIIA COMPONENT"/>
    <property type="match status" value="1"/>
</dbReference>
<feature type="non-terminal residue" evidence="12">
    <location>
        <position position="1"/>
    </location>
</feature>
<proteinExistence type="predicted"/>
<keyword evidence="3" id="KW-0762">Sugar transport</keyword>
<evidence type="ECO:0000256" key="2">
    <source>
        <dbReference type="ARBA" id="ARBA00022448"/>
    </source>
</evidence>
<dbReference type="RefSeq" id="WP_201743407.1">
    <property type="nucleotide sequence ID" value="NZ_RJLS01000157.1"/>
</dbReference>
<evidence type="ECO:0000256" key="6">
    <source>
        <dbReference type="ARBA" id="ARBA00022777"/>
    </source>
</evidence>
<dbReference type="NCBIfam" id="TIGR00830">
    <property type="entry name" value="PTBA"/>
    <property type="match status" value="1"/>
</dbReference>
<dbReference type="SUPFAM" id="SSF51261">
    <property type="entry name" value="Duplicated hybrid motif"/>
    <property type="match status" value="1"/>
</dbReference>
<dbReference type="InterPro" id="IPR001127">
    <property type="entry name" value="PTS_EIIA_1_perm"/>
</dbReference>
<dbReference type="InterPro" id="IPR050890">
    <property type="entry name" value="PTS_EIIA_component"/>
</dbReference>
<evidence type="ECO:0000256" key="4">
    <source>
        <dbReference type="ARBA" id="ARBA00022679"/>
    </source>
</evidence>
<evidence type="ECO:0000259" key="11">
    <source>
        <dbReference type="PROSITE" id="PS51093"/>
    </source>
</evidence>